<dbReference type="InterPro" id="IPR025996">
    <property type="entry name" value="MT1864/Rv1816-like_C"/>
</dbReference>
<evidence type="ECO:0000256" key="2">
    <source>
        <dbReference type="ARBA" id="ARBA00023125"/>
    </source>
</evidence>
<keyword evidence="2 4" id="KW-0238">DNA-binding</keyword>
<evidence type="ECO:0000313" key="6">
    <source>
        <dbReference type="EMBL" id="GAA1828500.1"/>
    </source>
</evidence>
<evidence type="ECO:0000313" key="7">
    <source>
        <dbReference type="Proteomes" id="UP001500449"/>
    </source>
</evidence>
<comment type="caution">
    <text evidence="6">The sequence shown here is derived from an EMBL/GenBank/DDBJ whole genome shotgun (WGS) entry which is preliminary data.</text>
</comment>
<organism evidence="6 7">
    <name type="scientific">Pseudonocardia ailaonensis</name>
    <dbReference type="NCBI Taxonomy" id="367279"/>
    <lineage>
        <taxon>Bacteria</taxon>
        <taxon>Bacillati</taxon>
        <taxon>Actinomycetota</taxon>
        <taxon>Actinomycetes</taxon>
        <taxon>Pseudonocardiales</taxon>
        <taxon>Pseudonocardiaceae</taxon>
        <taxon>Pseudonocardia</taxon>
    </lineage>
</organism>
<keyword evidence="1" id="KW-0805">Transcription regulation</keyword>
<evidence type="ECO:0000259" key="5">
    <source>
        <dbReference type="PROSITE" id="PS50977"/>
    </source>
</evidence>
<dbReference type="InterPro" id="IPR001647">
    <property type="entry name" value="HTH_TetR"/>
</dbReference>
<proteinExistence type="predicted"/>
<evidence type="ECO:0000256" key="3">
    <source>
        <dbReference type="ARBA" id="ARBA00023163"/>
    </source>
</evidence>
<sequence>MSSGTGRRARRKGVSVERIVDVAIEVLAQGSVDSLTTREVARRLSISQPTLYSHVSGLDEIRTLAAIRGVTELSGRVRAAVRGLSGDVALVAMARAYRGYVREHPALYMLQQRAPWPPEFQEQGLAAAEPVREVLRTYGLTEAQVVHVHLVFRTSIHGFVDQEINDAISDVSDPDTSFEYFLAILAAGIRSLVSGPDHG</sequence>
<dbReference type="PROSITE" id="PS50977">
    <property type="entry name" value="HTH_TETR_2"/>
    <property type="match status" value="1"/>
</dbReference>
<evidence type="ECO:0000256" key="1">
    <source>
        <dbReference type="ARBA" id="ARBA00023015"/>
    </source>
</evidence>
<keyword evidence="3" id="KW-0804">Transcription</keyword>
<dbReference type="Proteomes" id="UP001500449">
    <property type="component" value="Unassembled WGS sequence"/>
</dbReference>
<dbReference type="EMBL" id="BAAAQK010000001">
    <property type="protein sequence ID" value="GAA1828500.1"/>
    <property type="molecule type" value="Genomic_DNA"/>
</dbReference>
<protein>
    <recommendedName>
        <fullName evidence="5">HTH tetR-type domain-containing protein</fullName>
    </recommendedName>
</protein>
<dbReference type="PANTHER" id="PTHR30055">
    <property type="entry name" value="HTH-TYPE TRANSCRIPTIONAL REGULATOR RUTR"/>
    <property type="match status" value="1"/>
</dbReference>
<dbReference type="Pfam" id="PF13305">
    <property type="entry name" value="TetR_C_33"/>
    <property type="match status" value="1"/>
</dbReference>
<gene>
    <name evidence="6" type="ORF">GCM10009836_02810</name>
</gene>
<accession>A0ABN2MLD0</accession>
<dbReference type="PANTHER" id="PTHR30055:SF234">
    <property type="entry name" value="HTH-TYPE TRANSCRIPTIONAL REGULATOR BETI"/>
    <property type="match status" value="1"/>
</dbReference>
<dbReference type="SUPFAM" id="SSF48498">
    <property type="entry name" value="Tetracyclin repressor-like, C-terminal domain"/>
    <property type="match status" value="1"/>
</dbReference>
<dbReference type="Gene3D" id="1.10.357.10">
    <property type="entry name" value="Tetracycline Repressor, domain 2"/>
    <property type="match status" value="1"/>
</dbReference>
<keyword evidence="7" id="KW-1185">Reference proteome</keyword>
<feature type="domain" description="HTH tetR-type" evidence="5">
    <location>
        <begin position="13"/>
        <end position="73"/>
    </location>
</feature>
<name>A0ABN2MLD0_9PSEU</name>
<dbReference type="RefSeq" id="WP_344411654.1">
    <property type="nucleotide sequence ID" value="NZ_BAAAQK010000001.1"/>
</dbReference>
<dbReference type="SUPFAM" id="SSF46689">
    <property type="entry name" value="Homeodomain-like"/>
    <property type="match status" value="1"/>
</dbReference>
<dbReference type="InterPro" id="IPR050109">
    <property type="entry name" value="HTH-type_TetR-like_transc_reg"/>
</dbReference>
<dbReference type="InterPro" id="IPR009057">
    <property type="entry name" value="Homeodomain-like_sf"/>
</dbReference>
<dbReference type="Gene3D" id="1.10.10.60">
    <property type="entry name" value="Homeodomain-like"/>
    <property type="match status" value="1"/>
</dbReference>
<evidence type="ECO:0000256" key="4">
    <source>
        <dbReference type="PROSITE-ProRule" id="PRU00335"/>
    </source>
</evidence>
<dbReference type="Pfam" id="PF00440">
    <property type="entry name" value="TetR_N"/>
    <property type="match status" value="1"/>
</dbReference>
<feature type="DNA-binding region" description="H-T-H motif" evidence="4">
    <location>
        <begin position="36"/>
        <end position="55"/>
    </location>
</feature>
<dbReference type="InterPro" id="IPR036271">
    <property type="entry name" value="Tet_transcr_reg_TetR-rel_C_sf"/>
</dbReference>
<reference evidence="6 7" key="1">
    <citation type="journal article" date="2019" name="Int. J. Syst. Evol. Microbiol.">
        <title>The Global Catalogue of Microorganisms (GCM) 10K type strain sequencing project: providing services to taxonomists for standard genome sequencing and annotation.</title>
        <authorList>
            <consortium name="The Broad Institute Genomics Platform"/>
            <consortium name="The Broad Institute Genome Sequencing Center for Infectious Disease"/>
            <person name="Wu L."/>
            <person name="Ma J."/>
        </authorList>
    </citation>
    <scope>NUCLEOTIDE SEQUENCE [LARGE SCALE GENOMIC DNA]</scope>
    <source>
        <strain evidence="6 7">JCM 16009</strain>
    </source>
</reference>